<reference evidence="1" key="1">
    <citation type="submission" date="2019-08" db="EMBL/GenBank/DDBJ databases">
        <authorList>
            <person name="Kucharzyk K."/>
            <person name="Murdoch R.W."/>
            <person name="Higgins S."/>
            <person name="Loffler F."/>
        </authorList>
    </citation>
    <scope>NUCLEOTIDE SEQUENCE</scope>
</reference>
<protein>
    <submittedName>
        <fullName evidence="1">Uncharacterized protein</fullName>
    </submittedName>
</protein>
<organism evidence="1">
    <name type="scientific">bioreactor metagenome</name>
    <dbReference type="NCBI Taxonomy" id="1076179"/>
    <lineage>
        <taxon>unclassified sequences</taxon>
        <taxon>metagenomes</taxon>
        <taxon>ecological metagenomes</taxon>
    </lineage>
</organism>
<comment type="caution">
    <text evidence="1">The sequence shown here is derived from an EMBL/GenBank/DDBJ whole genome shotgun (WGS) entry which is preliminary data.</text>
</comment>
<accession>A0A645DIR5</accession>
<name>A0A645DIR5_9ZZZZ</name>
<sequence length="88" mass="9335">MARIETEGAVGQRTGAEAPRHLRLVLDLGHHLAPPGVRLGHRRAFVARDFAQGDEAVGAPQEAGVFGAEEVGERARVVDPDSGGMQTR</sequence>
<dbReference type="AlphaFoldDB" id="A0A645DIR5"/>
<dbReference type="EMBL" id="VSSQ01036624">
    <property type="protein sequence ID" value="MPM89141.1"/>
    <property type="molecule type" value="Genomic_DNA"/>
</dbReference>
<evidence type="ECO:0000313" key="1">
    <source>
        <dbReference type="EMBL" id="MPM89141.1"/>
    </source>
</evidence>
<proteinExistence type="predicted"/>
<gene>
    <name evidence="1" type="ORF">SDC9_136249</name>
</gene>